<gene>
    <name evidence="2" type="ordered locus">SCATT_p09230</name>
</gene>
<organism evidence="2 3">
    <name type="scientific">Streptantibioticus cattleyicolor (strain ATCC 35852 / DSM 46488 / JCM 4925 / NBRC 14057 / NRRL 8057)</name>
    <name type="common">Streptomyces cattleya</name>
    <dbReference type="NCBI Taxonomy" id="1003195"/>
    <lineage>
        <taxon>Bacteria</taxon>
        <taxon>Bacillati</taxon>
        <taxon>Actinomycetota</taxon>
        <taxon>Actinomycetes</taxon>
        <taxon>Kitasatosporales</taxon>
        <taxon>Streptomycetaceae</taxon>
        <taxon>Streptantibioticus</taxon>
    </lineage>
</organism>
<proteinExistence type="predicted"/>
<protein>
    <submittedName>
        <fullName evidence="2">Uncharacterized protein</fullName>
    </submittedName>
</protein>
<dbReference type="AlphaFoldDB" id="G8XDH0"/>
<geneLocation type="plasmid" evidence="2 3">
    <name>pSCATT</name>
</geneLocation>
<evidence type="ECO:0000313" key="3">
    <source>
        <dbReference type="Proteomes" id="UP000007842"/>
    </source>
</evidence>
<feature type="region of interest" description="Disordered" evidence="1">
    <location>
        <begin position="1"/>
        <end position="26"/>
    </location>
</feature>
<accession>G8XDH0</accession>
<evidence type="ECO:0000256" key="1">
    <source>
        <dbReference type="SAM" id="MobiDB-lite"/>
    </source>
</evidence>
<dbReference type="KEGG" id="scy:SCATT_p09230"/>
<reference evidence="3" key="1">
    <citation type="submission" date="2011-12" db="EMBL/GenBank/DDBJ databases">
        <title>Complete genome sequence of Streptomyces cattleya strain DSM 46488.</title>
        <authorList>
            <person name="Ou H.-Y."/>
            <person name="Li P."/>
            <person name="Zhao C."/>
            <person name="O'Hagan D."/>
            <person name="Deng Z."/>
        </authorList>
    </citation>
    <scope>NUCLEOTIDE SEQUENCE [LARGE SCALE GENOMIC DNA]</scope>
    <source>
        <strain evidence="3">ATCC 35852 / DSM 46488 / JCM 4925 / NBRC 14057 / NRRL 8057</strain>
        <plasmid evidence="3">Plasmid pSCATT</plasmid>
    </source>
</reference>
<dbReference type="EMBL" id="CP003229">
    <property type="protein sequence ID" value="AEW99116.1"/>
    <property type="molecule type" value="Genomic_DNA"/>
</dbReference>
<keyword evidence="2" id="KW-0614">Plasmid</keyword>
<dbReference type="PATRIC" id="fig|1003195.29.peg.6719"/>
<dbReference type="HOGENOM" id="CLU_2994619_0_0_11"/>
<sequence>MPSRGRAPGTRRRGGTPGGGAGLPREVRGRFEWRGFGWAFADLRGWCAVFAGTTHPP</sequence>
<evidence type="ECO:0000313" key="2">
    <source>
        <dbReference type="EMBL" id="AEW99116.1"/>
    </source>
</evidence>
<dbReference type="Proteomes" id="UP000007842">
    <property type="component" value="Plasmid pSCATT"/>
</dbReference>
<keyword evidence="3" id="KW-1185">Reference proteome</keyword>
<name>G8XDH0_STREN</name>